<protein>
    <recommendedName>
        <fullName evidence="2">SH2 domain-containing protein</fullName>
    </recommendedName>
</protein>
<keyword evidence="4" id="KW-1185">Reference proteome</keyword>
<proteinExistence type="predicted"/>
<name>A0A673JGF6_9TELE</name>
<dbReference type="AlphaFoldDB" id="A0A673JGF6"/>
<reference evidence="3" key="1">
    <citation type="submission" date="2025-08" db="UniProtKB">
        <authorList>
            <consortium name="Ensembl"/>
        </authorList>
    </citation>
    <scope>IDENTIFICATION</scope>
</reference>
<dbReference type="Proteomes" id="UP000472270">
    <property type="component" value="Unassembled WGS sequence"/>
</dbReference>
<dbReference type="InterPro" id="IPR000980">
    <property type="entry name" value="SH2"/>
</dbReference>
<dbReference type="PANTHER" id="PTHR11801">
    <property type="entry name" value="SIGNAL TRANSDUCER AND ACTIVATOR OF TRANSCRIPTION"/>
    <property type="match status" value="1"/>
</dbReference>
<evidence type="ECO:0000256" key="1">
    <source>
        <dbReference type="ARBA" id="ARBA00022999"/>
    </source>
</evidence>
<dbReference type="SUPFAM" id="SSF55550">
    <property type="entry name" value="SH2 domain"/>
    <property type="match status" value="1"/>
</dbReference>
<reference evidence="3" key="2">
    <citation type="submission" date="2025-09" db="UniProtKB">
        <authorList>
            <consortium name="Ensembl"/>
        </authorList>
    </citation>
    <scope>IDENTIFICATION</scope>
</reference>
<accession>A0A673JGF6</accession>
<sequence>SLWQWIYEHLELTEKYVLNIWNDGALLRDKLPGTFLLRFSENSRCGGFIISWVERSQNGLYEPVVHSTEPYSKVDLNRISLPNIIRDYTVTDGEKDPVNPLIYLYPDILRDVAFGRYYTTASDGKDFYIHIYALHICNVPLLTIALPLDLHRKENKIRV</sequence>
<dbReference type="InterPro" id="IPR036860">
    <property type="entry name" value="SH2_dom_sf"/>
</dbReference>
<dbReference type="Ensembl" id="ENSSRHT00000050608.1">
    <property type="protein sequence ID" value="ENSSRHP00000049220.1"/>
    <property type="gene ID" value="ENSSRHG00000024761.1"/>
</dbReference>
<dbReference type="GO" id="GO:0007165">
    <property type="term" value="P:signal transduction"/>
    <property type="evidence" value="ECO:0007669"/>
    <property type="project" value="InterPro"/>
</dbReference>
<keyword evidence="1" id="KW-0727">SH2 domain</keyword>
<evidence type="ECO:0000259" key="2">
    <source>
        <dbReference type="Pfam" id="PF00017"/>
    </source>
</evidence>
<dbReference type="Pfam" id="PF00017">
    <property type="entry name" value="SH2"/>
    <property type="match status" value="1"/>
</dbReference>
<dbReference type="FunFam" id="3.30.505.10:FF:000003">
    <property type="entry name" value="Signal transducer and activator of transcription"/>
    <property type="match status" value="1"/>
</dbReference>
<dbReference type="InterPro" id="IPR001217">
    <property type="entry name" value="STAT"/>
</dbReference>
<organism evidence="3 4">
    <name type="scientific">Sinocyclocheilus rhinocerous</name>
    <dbReference type="NCBI Taxonomy" id="307959"/>
    <lineage>
        <taxon>Eukaryota</taxon>
        <taxon>Metazoa</taxon>
        <taxon>Chordata</taxon>
        <taxon>Craniata</taxon>
        <taxon>Vertebrata</taxon>
        <taxon>Euteleostomi</taxon>
        <taxon>Actinopterygii</taxon>
        <taxon>Neopterygii</taxon>
        <taxon>Teleostei</taxon>
        <taxon>Ostariophysi</taxon>
        <taxon>Cypriniformes</taxon>
        <taxon>Cyprinidae</taxon>
        <taxon>Cyprininae</taxon>
        <taxon>Sinocyclocheilus</taxon>
    </lineage>
</organism>
<evidence type="ECO:0000313" key="3">
    <source>
        <dbReference type="Ensembl" id="ENSSRHP00000049220.1"/>
    </source>
</evidence>
<dbReference type="Gene3D" id="3.30.505.10">
    <property type="entry name" value="SH2 domain"/>
    <property type="match status" value="1"/>
</dbReference>
<evidence type="ECO:0000313" key="4">
    <source>
        <dbReference type="Proteomes" id="UP000472270"/>
    </source>
</evidence>
<feature type="domain" description="SH2" evidence="2">
    <location>
        <begin position="26"/>
        <end position="88"/>
    </location>
</feature>
<dbReference type="GO" id="GO:0003700">
    <property type="term" value="F:DNA-binding transcription factor activity"/>
    <property type="evidence" value="ECO:0007669"/>
    <property type="project" value="InterPro"/>
</dbReference>